<proteinExistence type="predicted"/>
<evidence type="ECO:0000256" key="1">
    <source>
        <dbReference type="ARBA" id="ARBA00022679"/>
    </source>
</evidence>
<dbReference type="GO" id="GO:0016757">
    <property type="term" value="F:glycosyltransferase activity"/>
    <property type="evidence" value="ECO:0007669"/>
    <property type="project" value="TreeGrafter"/>
</dbReference>
<accession>A0A290X2M6</accession>
<keyword evidence="3" id="KW-1185">Reference proteome</keyword>
<dbReference type="KEGG" id="jsv:CNX70_26965"/>
<dbReference type="PANTHER" id="PTHR46401:SF2">
    <property type="entry name" value="GLYCOSYLTRANSFERASE WBBK-RELATED"/>
    <property type="match status" value="1"/>
</dbReference>
<organism evidence="2 3">
    <name type="scientific">Janthinobacterium svalbardensis</name>
    <dbReference type="NCBI Taxonomy" id="368607"/>
    <lineage>
        <taxon>Bacteria</taxon>
        <taxon>Pseudomonadati</taxon>
        <taxon>Pseudomonadota</taxon>
        <taxon>Betaproteobacteria</taxon>
        <taxon>Burkholderiales</taxon>
        <taxon>Oxalobacteraceae</taxon>
        <taxon>Janthinobacterium</taxon>
    </lineage>
</organism>
<evidence type="ECO:0008006" key="4">
    <source>
        <dbReference type="Google" id="ProtNLM"/>
    </source>
</evidence>
<dbReference type="GO" id="GO:0009103">
    <property type="term" value="P:lipopolysaccharide biosynthetic process"/>
    <property type="evidence" value="ECO:0007669"/>
    <property type="project" value="TreeGrafter"/>
</dbReference>
<reference evidence="2 3" key="1">
    <citation type="submission" date="2017-09" db="EMBL/GenBank/DDBJ databases">
        <title>Complete genome sequence of Janthinobacterium svalbardensis PAMC 27463.</title>
        <authorList>
            <person name="Cho Y.-J."/>
            <person name="Cho A."/>
            <person name="Kim O.-S."/>
            <person name="Lee J.-I."/>
        </authorList>
    </citation>
    <scope>NUCLEOTIDE SEQUENCE [LARGE SCALE GENOMIC DNA]</scope>
    <source>
        <strain evidence="2 3">PAMC 27463</strain>
    </source>
</reference>
<evidence type="ECO:0000313" key="3">
    <source>
        <dbReference type="Proteomes" id="UP000218437"/>
    </source>
</evidence>
<dbReference type="Gene3D" id="3.40.50.2000">
    <property type="entry name" value="Glycogen Phosphorylase B"/>
    <property type="match status" value="2"/>
</dbReference>
<evidence type="ECO:0000313" key="2">
    <source>
        <dbReference type="EMBL" id="ATD63394.1"/>
    </source>
</evidence>
<name>A0A290X2M6_9BURK</name>
<dbReference type="EMBL" id="CP023422">
    <property type="protein sequence ID" value="ATD63394.1"/>
    <property type="molecule type" value="Genomic_DNA"/>
</dbReference>
<dbReference type="SUPFAM" id="SSF53756">
    <property type="entry name" value="UDP-Glycosyltransferase/glycogen phosphorylase"/>
    <property type="match status" value="1"/>
</dbReference>
<gene>
    <name evidence="2" type="ORF">CNX70_26965</name>
</gene>
<dbReference type="PANTHER" id="PTHR46401">
    <property type="entry name" value="GLYCOSYLTRANSFERASE WBBK-RELATED"/>
    <property type="match status" value="1"/>
</dbReference>
<sequence>MRFGSGIKNKILEAMSMGMVVIGTKVSFEGIECTPGHDCVLVEVDEHKMATAVEEIFQNQVAYTSMRENARDLAEKKYSWDSIRKAYGLIYENRFSN</sequence>
<dbReference type="AlphaFoldDB" id="A0A290X2M6"/>
<keyword evidence="1" id="KW-0808">Transferase</keyword>
<dbReference type="Proteomes" id="UP000218437">
    <property type="component" value="Chromosome"/>
</dbReference>
<dbReference type="Pfam" id="PF13692">
    <property type="entry name" value="Glyco_trans_1_4"/>
    <property type="match status" value="1"/>
</dbReference>
<protein>
    <recommendedName>
        <fullName evidence="4">Glycosyl transferase family 1 domain-containing protein</fullName>
    </recommendedName>
</protein>